<reference evidence="1 2" key="1">
    <citation type="journal article" date="2022" name="Genome Biol. Evol.">
        <title>The Spruce Budworm Genome: Reconstructing the Evolutionary History of Antifreeze Proteins.</title>
        <authorList>
            <person name="Beliveau C."/>
            <person name="Gagne P."/>
            <person name="Picq S."/>
            <person name="Vernygora O."/>
            <person name="Keeling C.I."/>
            <person name="Pinkney K."/>
            <person name="Doucet D."/>
            <person name="Wen F."/>
            <person name="Johnston J.S."/>
            <person name="Maaroufi H."/>
            <person name="Boyle B."/>
            <person name="Laroche J."/>
            <person name="Dewar K."/>
            <person name="Juretic N."/>
            <person name="Blackburn G."/>
            <person name="Nisole A."/>
            <person name="Brunet B."/>
            <person name="Brandao M."/>
            <person name="Lumley L."/>
            <person name="Duan J."/>
            <person name="Quan G."/>
            <person name="Lucarotti C.J."/>
            <person name="Roe A.D."/>
            <person name="Sperling F.A.H."/>
            <person name="Levesque R.C."/>
            <person name="Cusson M."/>
        </authorList>
    </citation>
    <scope>NUCLEOTIDE SEQUENCE [LARGE SCALE GENOMIC DNA]</scope>
    <source>
        <strain evidence="1">Glfc:IPQL:Cfum</strain>
    </source>
</reference>
<sequence length="125" mass="14534">MGVLGLQFRLKTTDSADFLTTRPHTAGVLPGKPATNPLQFVRVAPAELGSRAREQLRRAELAKRTEPARQERPEEWQSNLDNWKSSRRKRVEHIIERCVEVRRMENEPSQPRAKSKTFNEMLEER</sequence>
<evidence type="ECO:0000313" key="1">
    <source>
        <dbReference type="EMBL" id="KAI8437865.1"/>
    </source>
</evidence>
<evidence type="ECO:0000313" key="2">
    <source>
        <dbReference type="Proteomes" id="UP001064048"/>
    </source>
</evidence>
<keyword evidence="2" id="KW-1185">Reference proteome</keyword>
<gene>
    <name evidence="1" type="ORF">MSG28_012082</name>
</gene>
<name>A0ACC0KNI3_CHOFU</name>
<organism evidence="1 2">
    <name type="scientific">Choristoneura fumiferana</name>
    <name type="common">Spruce budworm moth</name>
    <name type="synonym">Archips fumiferana</name>
    <dbReference type="NCBI Taxonomy" id="7141"/>
    <lineage>
        <taxon>Eukaryota</taxon>
        <taxon>Metazoa</taxon>
        <taxon>Ecdysozoa</taxon>
        <taxon>Arthropoda</taxon>
        <taxon>Hexapoda</taxon>
        <taxon>Insecta</taxon>
        <taxon>Pterygota</taxon>
        <taxon>Neoptera</taxon>
        <taxon>Endopterygota</taxon>
        <taxon>Lepidoptera</taxon>
        <taxon>Glossata</taxon>
        <taxon>Ditrysia</taxon>
        <taxon>Tortricoidea</taxon>
        <taxon>Tortricidae</taxon>
        <taxon>Tortricinae</taxon>
        <taxon>Choristoneura</taxon>
    </lineage>
</organism>
<comment type="caution">
    <text evidence="1">The sequence shown here is derived from an EMBL/GenBank/DDBJ whole genome shotgun (WGS) entry which is preliminary data.</text>
</comment>
<dbReference type="EMBL" id="CM046120">
    <property type="protein sequence ID" value="KAI8437865.1"/>
    <property type="molecule type" value="Genomic_DNA"/>
</dbReference>
<proteinExistence type="predicted"/>
<dbReference type="Proteomes" id="UP001064048">
    <property type="component" value="Chromosome 20"/>
</dbReference>
<accession>A0ACC0KNI3</accession>
<protein>
    <submittedName>
        <fullName evidence="1">Uncharacterized protein</fullName>
    </submittedName>
</protein>